<name>A0A8B8UL10_SACPA</name>
<dbReference type="InterPro" id="IPR009038">
    <property type="entry name" value="GOLD_dom"/>
</dbReference>
<dbReference type="Pfam" id="PF01105">
    <property type="entry name" value="EMP24_GP25L"/>
    <property type="match status" value="1"/>
</dbReference>
<keyword evidence="7 9" id="KW-0472">Membrane</keyword>
<protein>
    <submittedName>
        <fullName evidence="12">Erp1p</fullName>
    </submittedName>
</protein>
<evidence type="ECO:0000256" key="10">
    <source>
        <dbReference type="SAM" id="SignalP"/>
    </source>
</evidence>
<evidence type="ECO:0000256" key="3">
    <source>
        <dbReference type="ARBA" id="ARBA00022692"/>
    </source>
</evidence>
<keyword evidence="3 8" id="KW-0812">Transmembrane</keyword>
<comment type="subcellular location">
    <subcellularLocation>
        <location evidence="1 8">Membrane</location>
        <topology evidence="1 8">Single-pass type I membrane protein</topology>
    </subcellularLocation>
</comment>
<dbReference type="PROSITE" id="PS50866">
    <property type="entry name" value="GOLD"/>
    <property type="match status" value="1"/>
</dbReference>
<evidence type="ECO:0000259" key="11">
    <source>
        <dbReference type="PROSITE" id="PS50866"/>
    </source>
</evidence>
<feature type="domain" description="GOLD" evidence="11">
    <location>
        <begin position="32"/>
        <end position="131"/>
    </location>
</feature>
<dbReference type="VEuPathDB" id="FungiDB:SPAR_A00640"/>
<evidence type="ECO:0000256" key="5">
    <source>
        <dbReference type="ARBA" id="ARBA00022892"/>
    </source>
</evidence>
<dbReference type="GeneID" id="54628659"/>
<feature type="signal peptide" evidence="10">
    <location>
        <begin position="1"/>
        <end position="22"/>
    </location>
</feature>
<reference evidence="12" key="4">
    <citation type="submission" date="2025-08" db="UniProtKB">
        <authorList>
            <consortium name="RefSeq"/>
        </authorList>
    </citation>
    <scope>IDENTIFICATION</scope>
    <source>
        <strain evidence="12">CBS432</strain>
    </source>
</reference>
<organism evidence="12">
    <name type="scientific">Saccharomyces paradoxus</name>
    <name type="common">Yeast</name>
    <name type="synonym">Saccharomyces douglasii</name>
    <dbReference type="NCBI Taxonomy" id="27291"/>
    <lineage>
        <taxon>Eukaryota</taxon>
        <taxon>Fungi</taxon>
        <taxon>Dikarya</taxon>
        <taxon>Ascomycota</taxon>
        <taxon>Saccharomycotina</taxon>
        <taxon>Saccharomycetes</taxon>
        <taxon>Saccharomycetales</taxon>
        <taxon>Saccharomycetaceae</taxon>
        <taxon>Saccharomyces</taxon>
    </lineage>
</organism>
<evidence type="ECO:0000256" key="7">
    <source>
        <dbReference type="ARBA" id="ARBA00023136"/>
    </source>
</evidence>
<dbReference type="SMART" id="SM01190">
    <property type="entry name" value="EMP24_GP25L"/>
    <property type="match status" value="1"/>
</dbReference>
<evidence type="ECO:0000256" key="9">
    <source>
        <dbReference type="SAM" id="Phobius"/>
    </source>
</evidence>
<dbReference type="RefSeq" id="XP_033764472.1">
    <property type="nucleotide sequence ID" value="XM_033908581.1"/>
</dbReference>
<gene>
    <name evidence="12" type="primary">ERP1</name>
    <name evidence="12" type="ORF">SPAR_A00640</name>
</gene>
<evidence type="ECO:0000256" key="2">
    <source>
        <dbReference type="ARBA" id="ARBA00007104"/>
    </source>
</evidence>
<sequence>MLLTSLLQVFACCLILPAQVTAFYYYTSGAERKCFHKELSKGTLFQATYKAQIYDDQLQGYRDAGAQDFGLVIDIEETFDDNHLVVHQKVSASGDLTFLATDSGEHKICIQPEAGGWLIKAKTKIDVEFQVGSDEKLDSKGKATIDILHAKVNILNSKIGEIRREQKLMRDREATFRDASEAVNSRAMWWIVIQLIVLAVTCGWQMKHLGKFFVKQKIL</sequence>
<keyword evidence="5" id="KW-0813">Transport</keyword>
<evidence type="ECO:0000313" key="12">
    <source>
        <dbReference type="RefSeq" id="XP_033764472.1"/>
    </source>
</evidence>
<reference evidence="12" key="1">
    <citation type="journal article" date="2017" name="Nat. Genet.">
        <title>Contrasting evolutionary genome dynamics between domesticated and wild yeasts.</title>
        <authorList>
            <person name="Yue J.X."/>
            <person name="Li J."/>
            <person name="Aigrain L."/>
            <person name="Hallin J."/>
            <person name="Persson K."/>
            <person name="Oliver K."/>
            <person name="Bergstrom A."/>
            <person name="Coupland P."/>
            <person name="Warringer J."/>
            <person name="Lagomarsino M.C."/>
            <person name="Fischer G."/>
            <person name="Durbin R."/>
            <person name="Liti G."/>
        </authorList>
    </citation>
    <scope>NUCLEOTIDE SEQUENCE</scope>
    <source>
        <strain evidence="12">CBS432</strain>
    </source>
</reference>
<dbReference type="PANTHER" id="PTHR22811">
    <property type="entry name" value="TRANSMEMBRANE EMP24 DOMAIN-CONTAINING PROTEIN"/>
    <property type="match status" value="1"/>
</dbReference>
<evidence type="ECO:0000256" key="4">
    <source>
        <dbReference type="ARBA" id="ARBA00022729"/>
    </source>
</evidence>
<evidence type="ECO:0000256" key="8">
    <source>
        <dbReference type="RuleBase" id="RU003827"/>
    </source>
</evidence>
<dbReference type="AlphaFoldDB" id="A0A8B8UL10"/>
<dbReference type="KEGG" id="spao:SPAR_A00640"/>
<reference evidence="12" key="2">
    <citation type="submission" date="2020-01" db="EMBL/GenBank/DDBJ databases">
        <title>Population-level Yeast Reference Genomes.</title>
        <authorList>
            <person name="Yue J.-X."/>
        </authorList>
    </citation>
    <scope>NUCLEOTIDE SEQUENCE</scope>
    <source>
        <strain evidence="12">CBS432</strain>
    </source>
</reference>
<reference evidence="12" key="3">
    <citation type="submission" date="2025-07" db="EMBL/GenBank/DDBJ databases">
        <authorList>
            <consortium name="NCBI Genome Project"/>
        </authorList>
    </citation>
    <scope>NUCLEOTIDE SEQUENCE</scope>
    <source>
        <strain evidence="12">CBS432</strain>
    </source>
</reference>
<feature type="transmembrane region" description="Helical" evidence="9">
    <location>
        <begin position="187"/>
        <end position="206"/>
    </location>
</feature>
<proteinExistence type="inferred from homology"/>
<evidence type="ECO:0000256" key="1">
    <source>
        <dbReference type="ARBA" id="ARBA00004479"/>
    </source>
</evidence>
<dbReference type="GO" id="GO:0005737">
    <property type="term" value="C:cytoplasm"/>
    <property type="evidence" value="ECO:0007669"/>
    <property type="project" value="GOC"/>
</dbReference>
<keyword evidence="6 9" id="KW-1133">Transmembrane helix</keyword>
<keyword evidence="4 10" id="KW-0732">Signal</keyword>
<dbReference type="GO" id="GO:0016020">
    <property type="term" value="C:membrane"/>
    <property type="evidence" value="ECO:0007669"/>
    <property type="project" value="UniProtKB-SubCell"/>
</dbReference>
<dbReference type="InterPro" id="IPR015720">
    <property type="entry name" value="Emp24-like"/>
</dbReference>
<feature type="chain" id="PRO_5034989007" evidence="10">
    <location>
        <begin position="23"/>
        <end position="219"/>
    </location>
</feature>
<keyword evidence="5" id="KW-0931">ER-Golgi transport</keyword>
<accession>A0A8B8UL10</accession>
<dbReference type="GO" id="GO:0006888">
    <property type="term" value="P:endoplasmic reticulum to Golgi vesicle-mediated transport"/>
    <property type="evidence" value="ECO:0007669"/>
    <property type="project" value="UniProtKB-ARBA"/>
</dbReference>
<evidence type="ECO:0000256" key="6">
    <source>
        <dbReference type="ARBA" id="ARBA00022989"/>
    </source>
</evidence>
<comment type="similarity">
    <text evidence="2 8">Belongs to the EMP24/GP25L family.</text>
</comment>
<dbReference type="OrthoDB" id="3427at2759"/>